<dbReference type="AlphaFoldDB" id="E3JD41"/>
<keyword evidence="1" id="KW-0812">Transmembrane</keyword>
<accession>E3JD41</accession>
<dbReference type="Proteomes" id="UP000002484">
    <property type="component" value="Chromosome"/>
</dbReference>
<dbReference type="EMBL" id="CP002299">
    <property type="protein sequence ID" value="ADP82325.1"/>
    <property type="molecule type" value="Genomic_DNA"/>
</dbReference>
<evidence type="ECO:0000313" key="2">
    <source>
        <dbReference type="EMBL" id="ADP82325.1"/>
    </source>
</evidence>
<evidence type="ECO:0000313" key="3">
    <source>
        <dbReference type="Proteomes" id="UP000002484"/>
    </source>
</evidence>
<feature type="transmembrane region" description="Helical" evidence="1">
    <location>
        <begin position="123"/>
        <end position="142"/>
    </location>
</feature>
<feature type="transmembrane region" description="Helical" evidence="1">
    <location>
        <begin position="178"/>
        <end position="196"/>
    </location>
</feature>
<dbReference type="KEGG" id="fri:FraEuI1c_4326"/>
<dbReference type="HOGENOM" id="CLU_098310_0_0_11"/>
<dbReference type="eggNOG" id="ENOG503399B">
    <property type="taxonomic scope" value="Bacteria"/>
</dbReference>
<keyword evidence="1" id="KW-1133">Transmembrane helix</keyword>
<reference evidence="2 3" key="1">
    <citation type="submission" date="2010-10" db="EMBL/GenBank/DDBJ databases">
        <title>Complete sequence of Frankia sp. EuI1c.</title>
        <authorList>
            <consortium name="US DOE Joint Genome Institute"/>
            <person name="Lucas S."/>
            <person name="Copeland A."/>
            <person name="Lapidus A."/>
            <person name="Cheng J.-F."/>
            <person name="Bruce D."/>
            <person name="Goodwin L."/>
            <person name="Pitluck S."/>
            <person name="Chertkov O."/>
            <person name="Detter J.C."/>
            <person name="Han C."/>
            <person name="Tapia R."/>
            <person name="Land M."/>
            <person name="Hauser L."/>
            <person name="Jeffries C."/>
            <person name="Kyrpides N."/>
            <person name="Ivanova N."/>
            <person name="Mikhailova N."/>
            <person name="Beauchemin N."/>
            <person name="Sen A."/>
            <person name="Sur S.A."/>
            <person name="Gtari M."/>
            <person name="Wall L."/>
            <person name="Tisa L."/>
            <person name="Woyke T."/>
        </authorList>
    </citation>
    <scope>NUCLEOTIDE SEQUENCE [LARGE SCALE GENOMIC DNA]</scope>
    <source>
        <strain evidence="3">DSM 45817 / CECT 9037 / EuI1c</strain>
    </source>
</reference>
<feature type="transmembrane region" description="Helical" evidence="1">
    <location>
        <begin position="25"/>
        <end position="46"/>
    </location>
</feature>
<keyword evidence="3" id="KW-1185">Reference proteome</keyword>
<proteinExistence type="predicted"/>
<evidence type="ECO:0000256" key="1">
    <source>
        <dbReference type="SAM" id="Phobius"/>
    </source>
</evidence>
<organism evidence="2 3">
    <name type="scientific">Pseudofrankia inefficax (strain DSM 45817 / CECT 9037 / DDB 130130 / EuI1c)</name>
    <name type="common">Frankia inefficax</name>
    <dbReference type="NCBI Taxonomy" id="298654"/>
    <lineage>
        <taxon>Bacteria</taxon>
        <taxon>Bacillati</taxon>
        <taxon>Actinomycetota</taxon>
        <taxon>Actinomycetes</taxon>
        <taxon>Frankiales</taxon>
        <taxon>Frankiaceae</taxon>
        <taxon>Pseudofrankia</taxon>
    </lineage>
</organism>
<dbReference type="InParanoid" id="E3JD41"/>
<evidence type="ECO:0008006" key="4">
    <source>
        <dbReference type="Google" id="ProtNLM"/>
    </source>
</evidence>
<sequence>MAGIVIGGVGIDAARHVRDRAQWPLAALPLLLAGHSLVEAFVWWGLRGDVSGRVLTVATTVYLVIAFVVLPVYIPVMALLLERSATHRAMEIVTLVAGVLCSVWLGVALLTRPFVARADGHHIVYHVHLQAGPAVIILYLVSTCGALIISGRRFLRWYGIVNLAAVAVLAWVATDAVTSLWCVWAAITCVSVAVYLRATGPAAGPRAPVPVG</sequence>
<feature type="transmembrane region" description="Helical" evidence="1">
    <location>
        <begin position="154"/>
        <end position="172"/>
    </location>
</feature>
<gene>
    <name evidence="2" type="ordered locus">FraEuI1c_4326</name>
</gene>
<feature type="transmembrane region" description="Helical" evidence="1">
    <location>
        <begin position="92"/>
        <end position="111"/>
    </location>
</feature>
<keyword evidence="1" id="KW-0472">Membrane</keyword>
<dbReference type="Pfam" id="PF20334">
    <property type="entry name" value="DUF6629"/>
    <property type="match status" value="1"/>
</dbReference>
<protein>
    <recommendedName>
        <fullName evidence="4">Integral membrane protein</fullName>
    </recommendedName>
</protein>
<name>E3JD41_PSEI1</name>
<dbReference type="STRING" id="298654.FraEuI1c_4326"/>
<dbReference type="InterPro" id="IPR046737">
    <property type="entry name" value="DUF6629"/>
</dbReference>
<feature type="transmembrane region" description="Helical" evidence="1">
    <location>
        <begin position="58"/>
        <end position="80"/>
    </location>
</feature>